<proteinExistence type="predicted"/>
<name>A0A231UU79_9HYPH</name>
<accession>A0A231UU79</accession>
<comment type="caution">
    <text evidence="1">The sequence shown here is derived from an EMBL/GenBank/DDBJ whole genome shotgun (WGS) entry which is preliminary data.</text>
</comment>
<keyword evidence="2" id="KW-1185">Reference proteome</keyword>
<dbReference type="OrthoDB" id="7582980at2"/>
<reference evidence="2" key="1">
    <citation type="journal article" date="2017" name="Int. J. Syst. Evol. Microbiol.">
        <title>Notoacmeibacter marinus gen. nov., sp. nov., isolated from the gut of a limpet and proposal of Notoacmeibacteraceae fam. nov. in the order Rhizobiales of the class Alphaproteobacteria.</title>
        <authorList>
            <person name="Huang Z."/>
            <person name="Guo F."/>
            <person name="Lai Q."/>
        </authorList>
    </citation>
    <scope>NUCLEOTIDE SEQUENCE [LARGE SCALE GENOMIC DNA]</scope>
    <source>
        <strain evidence="2">XMTR2A4</strain>
    </source>
</reference>
<dbReference type="EMBL" id="NBYO01000003">
    <property type="protein sequence ID" value="OXS99446.1"/>
    <property type="molecule type" value="Genomic_DNA"/>
</dbReference>
<gene>
    <name evidence="1" type="ORF">B7H23_14935</name>
</gene>
<evidence type="ECO:0008006" key="3">
    <source>
        <dbReference type="Google" id="ProtNLM"/>
    </source>
</evidence>
<organism evidence="1 2">
    <name type="scientific">Notoacmeibacter marinus</name>
    <dbReference type="NCBI Taxonomy" id="1876515"/>
    <lineage>
        <taxon>Bacteria</taxon>
        <taxon>Pseudomonadati</taxon>
        <taxon>Pseudomonadota</taxon>
        <taxon>Alphaproteobacteria</taxon>
        <taxon>Hyphomicrobiales</taxon>
        <taxon>Notoacmeibacteraceae</taxon>
        <taxon>Notoacmeibacter</taxon>
    </lineage>
</organism>
<dbReference type="Proteomes" id="UP000215405">
    <property type="component" value="Unassembled WGS sequence"/>
</dbReference>
<evidence type="ECO:0000313" key="1">
    <source>
        <dbReference type="EMBL" id="OXS99446.1"/>
    </source>
</evidence>
<sequence>MRIGLGVLHLPPREFWAMTPRELAAAMGRTGADDAGPTRQWLAALEQTFRKGDETEKR</sequence>
<dbReference type="InterPro" id="IPR019056">
    <property type="entry name" value="Phage_TAC_6"/>
</dbReference>
<protein>
    <recommendedName>
        <fullName evidence="3">Phage tail assembly chaperone</fullName>
    </recommendedName>
</protein>
<evidence type="ECO:0000313" key="2">
    <source>
        <dbReference type="Proteomes" id="UP000215405"/>
    </source>
</evidence>
<dbReference type="AlphaFoldDB" id="A0A231UU79"/>
<dbReference type="Pfam" id="PF09550">
    <property type="entry name" value="Phage_TAC_6"/>
    <property type="match status" value="1"/>
</dbReference>
<dbReference type="RefSeq" id="WP_094078223.1">
    <property type="nucleotide sequence ID" value="NZ_NBYO01000003.1"/>
</dbReference>